<evidence type="ECO:0000256" key="3">
    <source>
        <dbReference type="ARBA" id="ARBA00022777"/>
    </source>
</evidence>
<accession>A0A1G6T681</accession>
<keyword evidence="6" id="KW-1185">Reference proteome</keyword>
<keyword evidence="3 5" id="KW-0418">Kinase</keyword>
<protein>
    <submittedName>
        <fullName evidence="5">Sugar or nucleoside kinase, ribokinase family</fullName>
    </submittedName>
</protein>
<name>A0A1G6T681_9PROT</name>
<dbReference type="PROSITE" id="PS00584">
    <property type="entry name" value="PFKB_KINASES_2"/>
    <property type="match status" value="1"/>
</dbReference>
<evidence type="ECO:0000313" key="5">
    <source>
        <dbReference type="EMBL" id="SDD24578.1"/>
    </source>
</evidence>
<dbReference type="PANTHER" id="PTHR43320:SF3">
    <property type="entry name" value="CARBOHYDRATE KINASE PFKB DOMAIN-CONTAINING PROTEIN"/>
    <property type="match status" value="1"/>
</dbReference>
<evidence type="ECO:0000256" key="1">
    <source>
        <dbReference type="ARBA" id="ARBA00010688"/>
    </source>
</evidence>
<organism evidence="5 6">
    <name type="scientific">Kordiimonas lacus</name>
    <dbReference type="NCBI Taxonomy" id="637679"/>
    <lineage>
        <taxon>Bacteria</taxon>
        <taxon>Pseudomonadati</taxon>
        <taxon>Pseudomonadota</taxon>
        <taxon>Alphaproteobacteria</taxon>
        <taxon>Kordiimonadales</taxon>
        <taxon>Kordiimonadaceae</taxon>
        <taxon>Kordiimonas</taxon>
    </lineage>
</organism>
<proteinExistence type="inferred from homology"/>
<sequence>MLHMFSMVRFRKNQGGIPDRKGSDMSEKFQVLCIGNAIVDIIARVDDAFLETHERIKGSMMLVDADTSARIYDDMPPAVERSGGSAGNTAAGIASLGGKAAYIGRVHDDQLGMVFRHDIRAIGVSYETAPAKEGAPTATSMILVTPDAQRTMSTYLGACGELSLSDIDEDVVANSAVTYIEGYMWDRDHQKEAVLRAMDVAHEHGNLVSLSLSDSFCVDRFRSEFVDLVESKVDILFANESEITSLYQVDSFEEAMERLRPHVKLAALTRSEKGSVILTADDVVTVPAHPTHVEDTTGAGDLYAAGFLFGYTSGKDLETCAKLGGMAAAEVISHLGARPEANLEELAAREGL</sequence>
<dbReference type="STRING" id="637679.GCA_001550055_00757"/>
<dbReference type="SUPFAM" id="SSF53613">
    <property type="entry name" value="Ribokinase-like"/>
    <property type="match status" value="1"/>
</dbReference>
<dbReference type="EMBL" id="FNAK01000001">
    <property type="protein sequence ID" value="SDD24578.1"/>
    <property type="molecule type" value="Genomic_DNA"/>
</dbReference>
<dbReference type="CDD" id="cd01168">
    <property type="entry name" value="adenosine_kinase"/>
    <property type="match status" value="1"/>
</dbReference>
<dbReference type="Proteomes" id="UP000183685">
    <property type="component" value="Unassembled WGS sequence"/>
</dbReference>
<dbReference type="InterPro" id="IPR011611">
    <property type="entry name" value="PfkB_dom"/>
</dbReference>
<feature type="domain" description="Carbohydrate kinase PfkB" evidence="4">
    <location>
        <begin position="79"/>
        <end position="339"/>
    </location>
</feature>
<gene>
    <name evidence="5" type="ORF">SAMN04488071_0131</name>
</gene>
<evidence type="ECO:0000256" key="2">
    <source>
        <dbReference type="ARBA" id="ARBA00022679"/>
    </source>
</evidence>
<dbReference type="Pfam" id="PF00294">
    <property type="entry name" value="PfkB"/>
    <property type="match status" value="1"/>
</dbReference>
<reference evidence="5 6" key="1">
    <citation type="submission" date="2016-10" db="EMBL/GenBank/DDBJ databases">
        <authorList>
            <person name="de Groot N.N."/>
        </authorList>
    </citation>
    <scope>NUCLEOTIDE SEQUENCE [LARGE SCALE GENOMIC DNA]</scope>
    <source>
        <strain evidence="5 6">CGMCC 1.9109</strain>
    </source>
</reference>
<keyword evidence="2" id="KW-0808">Transferase</keyword>
<dbReference type="PANTHER" id="PTHR43320">
    <property type="entry name" value="SUGAR KINASE"/>
    <property type="match status" value="1"/>
</dbReference>
<dbReference type="GO" id="GO:0016301">
    <property type="term" value="F:kinase activity"/>
    <property type="evidence" value="ECO:0007669"/>
    <property type="project" value="UniProtKB-KW"/>
</dbReference>
<dbReference type="InterPro" id="IPR002173">
    <property type="entry name" value="Carboh/pur_kinase_PfkB_CS"/>
</dbReference>
<evidence type="ECO:0000259" key="4">
    <source>
        <dbReference type="Pfam" id="PF00294"/>
    </source>
</evidence>
<dbReference type="InterPro" id="IPR052700">
    <property type="entry name" value="Carb_kinase_PfkB-like"/>
</dbReference>
<dbReference type="AlphaFoldDB" id="A0A1G6T681"/>
<dbReference type="Gene3D" id="3.40.1190.20">
    <property type="match status" value="1"/>
</dbReference>
<dbReference type="InterPro" id="IPR029056">
    <property type="entry name" value="Ribokinase-like"/>
</dbReference>
<comment type="similarity">
    <text evidence="1">Belongs to the carbohydrate kinase PfkB family.</text>
</comment>
<evidence type="ECO:0000313" key="6">
    <source>
        <dbReference type="Proteomes" id="UP000183685"/>
    </source>
</evidence>